<proteinExistence type="predicted"/>
<dbReference type="InParanoid" id="A0A6J2XWB8"/>
<dbReference type="KEGG" id="soy:115881637"/>
<protein>
    <submittedName>
        <fullName evidence="2">Uncharacterized protein CG3556-like isoform X1</fullName>
    </submittedName>
</protein>
<keyword evidence="1" id="KW-1185">Reference proteome</keyword>
<dbReference type="GO" id="GO:0031419">
    <property type="term" value="F:cobalamin binding"/>
    <property type="evidence" value="ECO:0007669"/>
    <property type="project" value="TreeGrafter"/>
</dbReference>
<name>A0A6J2XWB8_SITOR</name>
<accession>A0A6J2XWB8</accession>
<sequence>MITYWHIGSSLHNIAYLHFALNMNTNLTYFIILILFLAVSAATEDFSDMEGNDSDVTVTVSYTLWIGTEILGEKSVNVTAPQNSSFYNVMQLAINYDPAYDFRAKDYPNIGHYIYRIAGHDEDTKNNIYWIIYKLKEKPDKSNLPTNKDLSPVGCHLSHCFLYRCWRHGSASASAAVYIFHLPFNLDESTVR</sequence>
<dbReference type="RefSeq" id="XP_030755060.1">
    <property type="nucleotide sequence ID" value="XM_030899200.1"/>
</dbReference>
<dbReference type="Proteomes" id="UP000504635">
    <property type="component" value="Unplaced"/>
</dbReference>
<dbReference type="GO" id="GO:0015889">
    <property type="term" value="P:cobalamin transport"/>
    <property type="evidence" value="ECO:0007669"/>
    <property type="project" value="TreeGrafter"/>
</dbReference>
<dbReference type="PANTHER" id="PTHR10559:SF18">
    <property type="entry name" value="TRANSCOBALAMIN II"/>
    <property type="match status" value="1"/>
</dbReference>
<dbReference type="PANTHER" id="PTHR10559">
    <property type="entry name" value="TRANSCOBALAMIN-1/GASTRIC INTRINSIC FACTOR"/>
    <property type="match status" value="1"/>
</dbReference>
<dbReference type="AlphaFoldDB" id="A0A6J2XWB8"/>
<organism evidence="1 2">
    <name type="scientific">Sitophilus oryzae</name>
    <name type="common">Rice weevil</name>
    <name type="synonym">Curculio oryzae</name>
    <dbReference type="NCBI Taxonomy" id="7048"/>
    <lineage>
        <taxon>Eukaryota</taxon>
        <taxon>Metazoa</taxon>
        <taxon>Ecdysozoa</taxon>
        <taxon>Arthropoda</taxon>
        <taxon>Hexapoda</taxon>
        <taxon>Insecta</taxon>
        <taxon>Pterygota</taxon>
        <taxon>Neoptera</taxon>
        <taxon>Endopterygota</taxon>
        <taxon>Coleoptera</taxon>
        <taxon>Polyphaga</taxon>
        <taxon>Cucujiformia</taxon>
        <taxon>Curculionidae</taxon>
        <taxon>Dryophthorinae</taxon>
        <taxon>Sitophilus</taxon>
    </lineage>
</organism>
<reference evidence="2" key="1">
    <citation type="submission" date="2025-08" db="UniProtKB">
        <authorList>
            <consortium name="RefSeq"/>
        </authorList>
    </citation>
    <scope>IDENTIFICATION</scope>
    <source>
        <tissue evidence="2">Gonads</tissue>
    </source>
</reference>
<dbReference type="InterPro" id="IPR051588">
    <property type="entry name" value="Cobalamin_Transport"/>
</dbReference>
<dbReference type="OrthoDB" id="6343110at2759"/>
<evidence type="ECO:0000313" key="1">
    <source>
        <dbReference type="Proteomes" id="UP000504635"/>
    </source>
</evidence>
<gene>
    <name evidence="2" type="primary">LOC115881637</name>
</gene>
<dbReference type="GeneID" id="115881637"/>
<dbReference type="GO" id="GO:0005615">
    <property type="term" value="C:extracellular space"/>
    <property type="evidence" value="ECO:0007669"/>
    <property type="project" value="TreeGrafter"/>
</dbReference>
<evidence type="ECO:0000313" key="2">
    <source>
        <dbReference type="RefSeq" id="XP_030755060.1"/>
    </source>
</evidence>
<dbReference type="Gene3D" id="2.170.130.30">
    <property type="match status" value="1"/>
</dbReference>